<proteinExistence type="predicted"/>
<sequence length="428" mass="51960">MNEFNKYIELNEIISKYLSYRAEYTGIYSTLIPDKQLELITNNEYKIFLNKFHKLLEEDKSIILIKKYPILFMVIQTYIISNVVIKDSNSFYEKFYQEYKIDTTRLQYILREVQEEIWIDTYNKLQKKNIKFIIPPKREYAYRYVQYPLSQVILTTSEMYRILKKLNIKITDSNNKNLTIVDFKKIVNANKEIMNNIYEKASNRIKSNNFIKEQKEIITQQLYSYYITVNFTQKIYNKIYIKKEININNSYSLKITDNKYFVTQYKNTYSKLLDSKEINNLEYSMTDNGIRYLLWYKVPYEENWTYTNVIYKKYCEYCIMCENTTINLTWLMNNFKIKPLISGKYLFIFFNANNIDKLIKLNSNYTDKFFTYPIYYSGQRISRNMYEYKNGPILNINENSLILINGKKLLINFFLEIVIQENIIYMYL</sequence>
<dbReference type="Proteomes" id="UP000824176">
    <property type="component" value="Unassembled WGS sequence"/>
</dbReference>
<comment type="caution">
    <text evidence="1">The sequence shown here is derived from an EMBL/GenBank/DDBJ whole genome shotgun (WGS) entry which is preliminary data.</text>
</comment>
<accession>A0A9D2GW91</accession>
<reference evidence="1" key="2">
    <citation type="submission" date="2021-04" db="EMBL/GenBank/DDBJ databases">
        <authorList>
            <person name="Gilroy R."/>
        </authorList>
    </citation>
    <scope>NUCLEOTIDE SEQUENCE</scope>
    <source>
        <strain evidence="1">ChiW4-1371</strain>
    </source>
</reference>
<evidence type="ECO:0000313" key="2">
    <source>
        <dbReference type="Proteomes" id="UP000824176"/>
    </source>
</evidence>
<organism evidence="1 2">
    <name type="scientific">Candidatus Mucispirillum faecigallinarum</name>
    <dbReference type="NCBI Taxonomy" id="2838699"/>
    <lineage>
        <taxon>Bacteria</taxon>
        <taxon>Pseudomonadati</taxon>
        <taxon>Deferribacterota</taxon>
        <taxon>Deferribacteres</taxon>
        <taxon>Deferribacterales</taxon>
        <taxon>Mucispirillaceae</taxon>
        <taxon>Mucispirillum</taxon>
    </lineage>
</organism>
<gene>
    <name evidence="1" type="ORF">H9804_10705</name>
</gene>
<name>A0A9D2GW91_9BACT</name>
<dbReference type="AlphaFoldDB" id="A0A9D2GW91"/>
<reference evidence="1" key="1">
    <citation type="journal article" date="2021" name="PeerJ">
        <title>Extensive microbial diversity within the chicken gut microbiome revealed by metagenomics and culture.</title>
        <authorList>
            <person name="Gilroy R."/>
            <person name="Ravi A."/>
            <person name="Getino M."/>
            <person name="Pursley I."/>
            <person name="Horton D.L."/>
            <person name="Alikhan N.F."/>
            <person name="Baker D."/>
            <person name="Gharbi K."/>
            <person name="Hall N."/>
            <person name="Watson M."/>
            <person name="Adriaenssens E.M."/>
            <person name="Foster-Nyarko E."/>
            <person name="Jarju S."/>
            <person name="Secka A."/>
            <person name="Antonio M."/>
            <person name="Oren A."/>
            <person name="Chaudhuri R.R."/>
            <person name="La Ragione R."/>
            <person name="Hildebrand F."/>
            <person name="Pallen M.J."/>
        </authorList>
    </citation>
    <scope>NUCLEOTIDE SEQUENCE</scope>
    <source>
        <strain evidence="1">ChiW4-1371</strain>
    </source>
</reference>
<evidence type="ECO:0000313" key="1">
    <source>
        <dbReference type="EMBL" id="HIZ90406.1"/>
    </source>
</evidence>
<dbReference type="EMBL" id="DXAQ01000160">
    <property type="protein sequence ID" value="HIZ90406.1"/>
    <property type="molecule type" value="Genomic_DNA"/>
</dbReference>
<protein>
    <submittedName>
        <fullName evidence="1">Uncharacterized protein</fullName>
    </submittedName>
</protein>